<evidence type="ECO:0000256" key="1">
    <source>
        <dbReference type="SAM" id="MobiDB-lite"/>
    </source>
</evidence>
<reference evidence="2" key="2">
    <citation type="journal article" date="2015" name="Fish Shellfish Immunol.">
        <title>Early steps in the European eel (Anguilla anguilla)-Vibrio vulnificus interaction in the gills: Role of the RtxA13 toxin.</title>
        <authorList>
            <person name="Callol A."/>
            <person name="Pajuelo D."/>
            <person name="Ebbesson L."/>
            <person name="Teles M."/>
            <person name="MacKenzie S."/>
            <person name="Amaro C."/>
        </authorList>
    </citation>
    <scope>NUCLEOTIDE SEQUENCE</scope>
</reference>
<protein>
    <submittedName>
        <fullName evidence="2">Uncharacterized protein</fullName>
    </submittedName>
</protein>
<name>A0A0E9UY85_ANGAN</name>
<sequence>MEEIPPGVLLLQTAGPGRTPLSTSSPAT</sequence>
<evidence type="ECO:0000313" key="2">
    <source>
        <dbReference type="EMBL" id="JAH70814.1"/>
    </source>
</evidence>
<accession>A0A0E9UY85</accession>
<dbReference type="AlphaFoldDB" id="A0A0E9UY85"/>
<proteinExistence type="predicted"/>
<dbReference type="EMBL" id="GBXM01037763">
    <property type="protein sequence ID" value="JAH70814.1"/>
    <property type="molecule type" value="Transcribed_RNA"/>
</dbReference>
<reference evidence="2" key="1">
    <citation type="submission" date="2014-11" db="EMBL/GenBank/DDBJ databases">
        <authorList>
            <person name="Amaro Gonzalez C."/>
        </authorList>
    </citation>
    <scope>NUCLEOTIDE SEQUENCE</scope>
</reference>
<feature type="region of interest" description="Disordered" evidence="1">
    <location>
        <begin position="1"/>
        <end position="28"/>
    </location>
</feature>
<organism evidence="2">
    <name type="scientific">Anguilla anguilla</name>
    <name type="common">European freshwater eel</name>
    <name type="synonym">Muraena anguilla</name>
    <dbReference type="NCBI Taxonomy" id="7936"/>
    <lineage>
        <taxon>Eukaryota</taxon>
        <taxon>Metazoa</taxon>
        <taxon>Chordata</taxon>
        <taxon>Craniata</taxon>
        <taxon>Vertebrata</taxon>
        <taxon>Euteleostomi</taxon>
        <taxon>Actinopterygii</taxon>
        <taxon>Neopterygii</taxon>
        <taxon>Teleostei</taxon>
        <taxon>Anguilliformes</taxon>
        <taxon>Anguillidae</taxon>
        <taxon>Anguilla</taxon>
    </lineage>
</organism>